<evidence type="ECO:0000313" key="12">
    <source>
        <dbReference type="EMBL" id="KAE9408001.1"/>
    </source>
</evidence>
<dbReference type="InterPro" id="IPR005629">
    <property type="entry name" value="Skn1/Kre6/Sbg1"/>
</dbReference>
<feature type="region of interest" description="Disordered" evidence="9">
    <location>
        <begin position="1"/>
        <end position="45"/>
    </location>
</feature>
<keyword evidence="6 10" id="KW-0472">Membrane</keyword>
<dbReference type="GO" id="GO:0005886">
    <property type="term" value="C:plasma membrane"/>
    <property type="evidence" value="ECO:0007669"/>
    <property type="project" value="TreeGrafter"/>
</dbReference>
<dbReference type="GO" id="GO:0005789">
    <property type="term" value="C:endoplasmic reticulum membrane"/>
    <property type="evidence" value="ECO:0007669"/>
    <property type="project" value="TreeGrafter"/>
</dbReference>
<comment type="subcellular location">
    <subcellularLocation>
        <location evidence="1">Membrane</location>
        <topology evidence="1">Single-pass type II membrane protein</topology>
    </subcellularLocation>
</comment>
<evidence type="ECO:0000256" key="8">
    <source>
        <dbReference type="ARBA" id="ARBA00023316"/>
    </source>
</evidence>
<dbReference type="GO" id="GO:0015926">
    <property type="term" value="F:glucosidase activity"/>
    <property type="evidence" value="ECO:0007669"/>
    <property type="project" value="TreeGrafter"/>
</dbReference>
<evidence type="ECO:0000313" key="13">
    <source>
        <dbReference type="Proteomes" id="UP000799118"/>
    </source>
</evidence>
<dbReference type="AlphaFoldDB" id="A0A6A4IBJ6"/>
<dbReference type="SUPFAM" id="SSF49899">
    <property type="entry name" value="Concanavalin A-like lectins/glucanases"/>
    <property type="match status" value="1"/>
</dbReference>
<feature type="compositionally biased region" description="Polar residues" evidence="9">
    <location>
        <begin position="1"/>
        <end position="37"/>
    </location>
</feature>
<keyword evidence="5 10" id="KW-1133">Transmembrane helix</keyword>
<keyword evidence="8" id="KW-0961">Cell wall biogenesis/degradation</keyword>
<accession>A0A6A4IBJ6</accession>
<evidence type="ECO:0000256" key="5">
    <source>
        <dbReference type="ARBA" id="ARBA00022989"/>
    </source>
</evidence>
<keyword evidence="13" id="KW-1185">Reference proteome</keyword>
<sequence length="588" mass="63887">MSLPYSQVPGSPASSASNLIPPSGSPSRKGSFGSNNPYDIGGLRPASIQSSISNKFSLSPDPGDWGAAVGLNVREPDDYLHNPDPKRDRKNDKGGTFLTTRGFANLGCLFLLLIILVGLFAGFPIVSFFLKHTMSTSGGFNLGMTNATGQVAALTGNWAIIDHDTPQDAYTFPAFLDGSEMQLIFSDEFNTDGRTFYPGDDPYWEAVDLHYWQTNNLEWYSPEAITTKNGSLQISLSKKEINGLNYQGGMMSTWNKFCFTGGMVLASVNLPGANNVLGLWPAIWTMGNLGRAGYGASLEGMWPYSYDSCDVGTAPNQTLNGLPVAATENGDPSNGDVLSYLPGQRLSRCTCAGESHPGPIHSDGTYVGRSAPEIDVFEAQVSNSKGFVSQSGQWAPFNHEYIWQNTSANMIIPDPTVTTYNTYAGGAYQQATSCVSETVQSCYQLNGTCFATYGIEYKPGFDSAYISWINDAKVAWTLNVAGMGADTAVEISARPVPQEPMYLLMNLGMSENFGFVDLEHLKFPAVMSVDWIRVYQRSDSLNVGCDPADFPTAAYINEYLEAYQNPNLTTWHNDYGQEVPKSSFLGQC</sequence>
<keyword evidence="7" id="KW-0325">Glycoprotein</keyword>
<dbReference type="PROSITE" id="PS51762">
    <property type="entry name" value="GH16_2"/>
    <property type="match status" value="1"/>
</dbReference>
<dbReference type="PANTHER" id="PTHR31361">
    <property type="entry name" value="BETA-GLUCAN SYNTHESIS-ASSOCIATED PROTEIN KRE6-RELATED"/>
    <property type="match status" value="1"/>
</dbReference>
<dbReference type="FunFam" id="2.60.120.200:FF:000135">
    <property type="entry name" value="Related to KRE6-glucan synthase subunit"/>
    <property type="match status" value="1"/>
</dbReference>
<evidence type="ECO:0000256" key="6">
    <source>
        <dbReference type="ARBA" id="ARBA00023136"/>
    </source>
</evidence>
<dbReference type="InterPro" id="IPR000757">
    <property type="entry name" value="Beta-glucanase-like"/>
</dbReference>
<feature type="transmembrane region" description="Helical" evidence="10">
    <location>
        <begin position="103"/>
        <end position="130"/>
    </location>
</feature>
<dbReference type="OrthoDB" id="412647at2759"/>
<name>A0A6A4IBJ6_9AGAR</name>
<evidence type="ECO:0000256" key="3">
    <source>
        <dbReference type="ARBA" id="ARBA00022692"/>
    </source>
</evidence>
<dbReference type="PANTHER" id="PTHR31361:SF1">
    <property type="entry name" value="BETA-GLUCAN SYNTHESIS-ASSOCIATED PROTEIN KRE6-RELATED"/>
    <property type="match status" value="1"/>
</dbReference>
<evidence type="ECO:0000256" key="9">
    <source>
        <dbReference type="SAM" id="MobiDB-lite"/>
    </source>
</evidence>
<feature type="domain" description="GH16" evidence="11">
    <location>
        <begin position="165"/>
        <end position="540"/>
    </location>
</feature>
<evidence type="ECO:0000256" key="4">
    <source>
        <dbReference type="ARBA" id="ARBA00022968"/>
    </source>
</evidence>
<dbReference type="Gene3D" id="2.60.120.200">
    <property type="match status" value="2"/>
</dbReference>
<dbReference type="GO" id="GO:0006078">
    <property type="term" value="P:(1-&gt;6)-beta-D-glucan biosynthetic process"/>
    <property type="evidence" value="ECO:0007669"/>
    <property type="project" value="TreeGrafter"/>
</dbReference>
<dbReference type="FunFam" id="2.60.120.200:FF:000259">
    <property type="entry name" value="Chromosome 9, whole genome shotgun sequence"/>
    <property type="match status" value="1"/>
</dbReference>
<dbReference type="Proteomes" id="UP000799118">
    <property type="component" value="Unassembled WGS sequence"/>
</dbReference>
<keyword evidence="3 10" id="KW-0812">Transmembrane</keyword>
<gene>
    <name evidence="12" type="ORF">BT96DRAFT_963007</name>
</gene>
<organism evidence="12 13">
    <name type="scientific">Gymnopus androsaceus JB14</name>
    <dbReference type="NCBI Taxonomy" id="1447944"/>
    <lineage>
        <taxon>Eukaryota</taxon>
        <taxon>Fungi</taxon>
        <taxon>Dikarya</taxon>
        <taxon>Basidiomycota</taxon>
        <taxon>Agaricomycotina</taxon>
        <taxon>Agaricomycetes</taxon>
        <taxon>Agaricomycetidae</taxon>
        <taxon>Agaricales</taxon>
        <taxon>Marasmiineae</taxon>
        <taxon>Omphalotaceae</taxon>
        <taxon>Gymnopus</taxon>
    </lineage>
</organism>
<evidence type="ECO:0000256" key="1">
    <source>
        <dbReference type="ARBA" id="ARBA00004606"/>
    </source>
</evidence>
<comment type="similarity">
    <text evidence="2">Belongs to the SKN1/KRE6 family.</text>
</comment>
<dbReference type="EMBL" id="ML769393">
    <property type="protein sequence ID" value="KAE9408001.1"/>
    <property type="molecule type" value="Genomic_DNA"/>
</dbReference>
<evidence type="ECO:0000259" key="11">
    <source>
        <dbReference type="PROSITE" id="PS51762"/>
    </source>
</evidence>
<keyword evidence="4" id="KW-0735">Signal-anchor</keyword>
<dbReference type="Pfam" id="PF03935">
    <property type="entry name" value="SKN1_KRE6_Sbg1"/>
    <property type="match status" value="1"/>
</dbReference>
<evidence type="ECO:0000256" key="2">
    <source>
        <dbReference type="ARBA" id="ARBA00010962"/>
    </source>
</evidence>
<dbReference type="CDD" id="cd02180">
    <property type="entry name" value="GH16_fungal_KRE6_glucanase"/>
    <property type="match status" value="1"/>
</dbReference>
<proteinExistence type="inferred from homology"/>
<reference evidence="12" key="1">
    <citation type="journal article" date="2019" name="Environ. Microbiol.">
        <title>Fungal ecological strategies reflected in gene transcription - a case study of two litter decomposers.</title>
        <authorList>
            <person name="Barbi F."/>
            <person name="Kohler A."/>
            <person name="Barry K."/>
            <person name="Baskaran P."/>
            <person name="Daum C."/>
            <person name="Fauchery L."/>
            <person name="Ihrmark K."/>
            <person name="Kuo A."/>
            <person name="LaButti K."/>
            <person name="Lipzen A."/>
            <person name="Morin E."/>
            <person name="Grigoriev I.V."/>
            <person name="Henrissat B."/>
            <person name="Lindahl B."/>
            <person name="Martin F."/>
        </authorList>
    </citation>
    <scope>NUCLEOTIDE SEQUENCE</scope>
    <source>
        <strain evidence="12">JB14</strain>
    </source>
</reference>
<evidence type="ECO:0000256" key="10">
    <source>
        <dbReference type="SAM" id="Phobius"/>
    </source>
</evidence>
<dbReference type="InterPro" id="IPR013320">
    <property type="entry name" value="ConA-like_dom_sf"/>
</dbReference>
<protein>
    <submittedName>
        <fullName evidence="12">Concanavalin A-like lectin/glucanase</fullName>
    </submittedName>
</protein>
<dbReference type="GO" id="GO:0031505">
    <property type="term" value="P:fungal-type cell wall organization"/>
    <property type="evidence" value="ECO:0007669"/>
    <property type="project" value="TreeGrafter"/>
</dbReference>
<evidence type="ECO:0000256" key="7">
    <source>
        <dbReference type="ARBA" id="ARBA00023180"/>
    </source>
</evidence>